<sequence length="60" mass="6642">MLHICCNTVEASGSHAGADTRLKENFKLLGIASTWMMIKSMLLNRTHSRSSPATFVIISY</sequence>
<organism evidence="1 2">
    <name type="scientific">Helianthus annuus</name>
    <name type="common">Common sunflower</name>
    <dbReference type="NCBI Taxonomy" id="4232"/>
    <lineage>
        <taxon>Eukaryota</taxon>
        <taxon>Viridiplantae</taxon>
        <taxon>Streptophyta</taxon>
        <taxon>Embryophyta</taxon>
        <taxon>Tracheophyta</taxon>
        <taxon>Spermatophyta</taxon>
        <taxon>Magnoliopsida</taxon>
        <taxon>eudicotyledons</taxon>
        <taxon>Gunneridae</taxon>
        <taxon>Pentapetalae</taxon>
        <taxon>asterids</taxon>
        <taxon>campanulids</taxon>
        <taxon>Asterales</taxon>
        <taxon>Asteraceae</taxon>
        <taxon>Asteroideae</taxon>
        <taxon>Heliantheae alliance</taxon>
        <taxon>Heliantheae</taxon>
        <taxon>Helianthus</taxon>
    </lineage>
</organism>
<protein>
    <submittedName>
        <fullName evidence="1">Uncharacterized protein</fullName>
    </submittedName>
</protein>
<dbReference type="EMBL" id="MNCJ02000330">
    <property type="protein sequence ID" value="KAF5766318.1"/>
    <property type="molecule type" value="Genomic_DNA"/>
</dbReference>
<dbReference type="Gramene" id="mRNA:HanXRQr2_Chr15g0713961">
    <property type="protein sequence ID" value="mRNA:HanXRQr2_Chr15g0713961"/>
    <property type="gene ID" value="HanXRQr2_Chr15g0713961"/>
</dbReference>
<evidence type="ECO:0000313" key="1">
    <source>
        <dbReference type="EMBL" id="KAF5766318.1"/>
    </source>
</evidence>
<dbReference type="Proteomes" id="UP000215914">
    <property type="component" value="Unassembled WGS sequence"/>
</dbReference>
<reference evidence="1" key="1">
    <citation type="journal article" date="2017" name="Nature">
        <title>The sunflower genome provides insights into oil metabolism, flowering and Asterid evolution.</title>
        <authorList>
            <person name="Badouin H."/>
            <person name="Gouzy J."/>
            <person name="Grassa C.J."/>
            <person name="Murat F."/>
            <person name="Staton S.E."/>
            <person name="Cottret L."/>
            <person name="Lelandais-Briere C."/>
            <person name="Owens G.L."/>
            <person name="Carrere S."/>
            <person name="Mayjonade B."/>
            <person name="Legrand L."/>
            <person name="Gill N."/>
            <person name="Kane N.C."/>
            <person name="Bowers J.E."/>
            <person name="Hubner S."/>
            <person name="Bellec A."/>
            <person name="Berard A."/>
            <person name="Berges H."/>
            <person name="Blanchet N."/>
            <person name="Boniface M.C."/>
            <person name="Brunel D."/>
            <person name="Catrice O."/>
            <person name="Chaidir N."/>
            <person name="Claudel C."/>
            <person name="Donnadieu C."/>
            <person name="Faraut T."/>
            <person name="Fievet G."/>
            <person name="Helmstetter N."/>
            <person name="King M."/>
            <person name="Knapp S.J."/>
            <person name="Lai Z."/>
            <person name="Le Paslier M.C."/>
            <person name="Lippi Y."/>
            <person name="Lorenzon L."/>
            <person name="Mandel J.R."/>
            <person name="Marage G."/>
            <person name="Marchand G."/>
            <person name="Marquand E."/>
            <person name="Bret-Mestries E."/>
            <person name="Morien E."/>
            <person name="Nambeesan S."/>
            <person name="Nguyen T."/>
            <person name="Pegot-Espagnet P."/>
            <person name="Pouilly N."/>
            <person name="Raftis F."/>
            <person name="Sallet E."/>
            <person name="Schiex T."/>
            <person name="Thomas J."/>
            <person name="Vandecasteele C."/>
            <person name="Vares D."/>
            <person name="Vear F."/>
            <person name="Vautrin S."/>
            <person name="Crespi M."/>
            <person name="Mangin B."/>
            <person name="Burke J.M."/>
            <person name="Salse J."/>
            <person name="Munos S."/>
            <person name="Vincourt P."/>
            <person name="Rieseberg L.H."/>
            <person name="Langlade N.B."/>
        </authorList>
    </citation>
    <scope>NUCLEOTIDE SEQUENCE</scope>
    <source>
        <tissue evidence="1">Leaves</tissue>
    </source>
</reference>
<proteinExistence type="predicted"/>
<gene>
    <name evidence="1" type="ORF">HanXRQr2_Chr15g0713961</name>
</gene>
<name>A0A9K3H513_HELAN</name>
<comment type="caution">
    <text evidence="1">The sequence shown here is derived from an EMBL/GenBank/DDBJ whole genome shotgun (WGS) entry which is preliminary data.</text>
</comment>
<dbReference type="AlphaFoldDB" id="A0A9K3H513"/>
<evidence type="ECO:0000313" key="2">
    <source>
        <dbReference type="Proteomes" id="UP000215914"/>
    </source>
</evidence>
<accession>A0A9K3H513</accession>
<keyword evidence="2" id="KW-1185">Reference proteome</keyword>
<reference evidence="1" key="2">
    <citation type="submission" date="2020-06" db="EMBL/GenBank/DDBJ databases">
        <title>Helianthus annuus Genome sequencing and assembly Release 2.</title>
        <authorList>
            <person name="Gouzy J."/>
            <person name="Langlade N."/>
            <person name="Munos S."/>
        </authorList>
    </citation>
    <scope>NUCLEOTIDE SEQUENCE</scope>
    <source>
        <tissue evidence="1">Leaves</tissue>
    </source>
</reference>